<dbReference type="InterPro" id="IPR036869">
    <property type="entry name" value="J_dom_sf"/>
</dbReference>
<feature type="compositionally biased region" description="Polar residues" evidence="1">
    <location>
        <begin position="100"/>
        <end position="116"/>
    </location>
</feature>
<feature type="region of interest" description="Disordered" evidence="1">
    <location>
        <begin position="40"/>
        <end position="116"/>
    </location>
</feature>
<name>A0A1V9ZPF2_9STRA</name>
<accession>A0A1V9ZPF2</accession>
<dbReference type="SMART" id="SM00271">
    <property type="entry name" value="DnaJ"/>
    <property type="match status" value="1"/>
</dbReference>
<keyword evidence="4" id="KW-1185">Reference proteome</keyword>
<dbReference type="InterPro" id="IPR001623">
    <property type="entry name" value="DnaJ_domain"/>
</dbReference>
<dbReference type="InterPro" id="IPR018253">
    <property type="entry name" value="DnaJ_domain_CS"/>
</dbReference>
<evidence type="ECO:0000256" key="1">
    <source>
        <dbReference type="SAM" id="MobiDB-lite"/>
    </source>
</evidence>
<dbReference type="CDD" id="cd06257">
    <property type="entry name" value="DnaJ"/>
    <property type="match status" value="1"/>
</dbReference>
<feature type="compositionally biased region" description="Polar residues" evidence="1">
    <location>
        <begin position="70"/>
        <end position="91"/>
    </location>
</feature>
<dbReference type="Gene3D" id="1.25.40.10">
    <property type="entry name" value="Tetratricopeptide repeat domain"/>
    <property type="match status" value="2"/>
</dbReference>
<feature type="domain" description="J" evidence="2">
    <location>
        <begin position="814"/>
        <end position="878"/>
    </location>
</feature>
<dbReference type="PROSITE" id="PS00636">
    <property type="entry name" value="DNAJ_1"/>
    <property type="match status" value="1"/>
</dbReference>
<comment type="caution">
    <text evidence="3">The sequence shown here is derived from an EMBL/GenBank/DDBJ whole genome shotgun (WGS) entry which is preliminary data.</text>
</comment>
<protein>
    <recommendedName>
        <fullName evidence="2">J domain-containing protein</fullName>
    </recommendedName>
</protein>
<feature type="compositionally biased region" description="Basic residues" evidence="1">
    <location>
        <begin position="160"/>
        <end position="171"/>
    </location>
</feature>
<dbReference type="PANTHER" id="PTHR44200:SF1">
    <property type="entry name" value="DNAJ HOMOLOG SUBFAMILY C MEMBER 7"/>
    <property type="match status" value="1"/>
</dbReference>
<dbReference type="OrthoDB" id="765884at2759"/>
<gene>
    <name evidence="3" type="ORF">THRCLA_06354</name>
</gene>
<dbReference type="SMART" id="SM00028">
    <property type="entry name" value="TPR"/>
    <property type="match status" value="4"/>
</dbReference>
<feature type="compositionally biased region" description="Polar residues" evidence="1">
    <location>
        <begin position="198"/>
        <end position="210"/>
    </location>
</feature>
<dbReference type="STRING" id="74557.A0A1V9ZPF2"/>
<evidence type="ECO:0000313" key="3">
    <source>
        <dbReference type="EMBL" id="OQR99868.1"/>
    </source>
</evidence>
<dbReference type="InterPro" id="IPR019734">
    <property type="entry name" value="TPR_rpt"/>
</dbReference>
<dbReference type="InterPro" id="IPR011990">
    <property type="entry name" value="TPR-like_helical_dom_sf"/>
</dbReference>
<feature type="region of interest" description="Disordered" evidence="1">
    <location>
        <begin position="1"/>
        <end position="26"/>
    </location>
</feature>
<dbReference type="EMBL" id="JNBS01001779">
    <property type="protein sequence ID" value="OQR99868.1"/>
    <property type="molecule type" value="Genomic_DNA"/>
</dbReference>
<evidence type="ECO:0000259" key="2">
    <source>
        <dbReference type="PROSITE" id="PS50076"/>
    </source>
</evidence>
<feature type="compositionally biased region" description="Polar residues" evidence="1">
    <location>
        <begin position="356"/>
        <end position="369"/>
    </location>
</feature>
<feature type="region of interest" description="Disordered" evidence="1">
    <location>
        <begin position="148"/>
        <end position="215"/>
    </location>
</feature>
<dbReference type="Pfam" id="PF00226">
    <property type="entry name" value="DnaJ"/>
    <property type="match status" value="1"/>
</dbReference>
<evidence type="ECO:0000313" key="4">
    <source>
        <dbReference type="Proteomes" id="UP000243217"/>
    </source>
</evidence>
<dbReference type="InterPro" id="IPR052758">
    <property type="entry name" value="SRC_co-chaperone"/>
</dbReference>
<feature type="region of interest" description="Disordered" evidence="1">
    <location>
        <begin position="338"/>
        <end position="391"/>
    </location>
</feature>
<dbReference type="SUPFAM" id="SSF46565">
    <property type="entry name" value="Chaperone J-domain"/>
    <property type="match status" value="1"/>
</dbReference>
<feature type="compositionally biased region" description="Basic residues" evidence="1">
    <location>
        <begin position="340"/>
        <end position="352"/>
    </location>
</feature>
<dbReference type="PRINTS" id="PR00625">
    <property type="entry name" value="JDOMAIN"/>
</dbReference>
<dbReference type="Gene3D" id="1.10.287.110">
    <property type="entry name" value="DnaJ domain"/>
    <property type="match status" value="1"/>
</dbReference>
<dbReference type="SUPFAM" id="SSF48452">
    <property type="entry name" value="TPR-like"/>
    <property type="match status" value="3"/>
</dbReference>
<proteinExistence type="predicted"/>
<sequence>MKFGAESDGRVNLVEYSDSSTEGQEEEEFVKERVKMASFDAFSGQNEPPMFAFGKSEKKKSKARRRPAKNVSQMDQEPRNAWSNQFTSSFEASMHDGNQVPPTTFEFNVPENNRVPTKETQIPSFVQEEPMHTLFMPEPTTNPFMPEPQLNPFIPDIKKSKTRSARRKRAEKKGPAKKDTETFLHEDHSMDENPPSPDQNGTSSYTQDQNPFEFYPFKTPHNTAQQHQAEEETIPTSQIDEDFIDQFQDFYVDQKPVVQNPEQIRLCAVHKITVKAFTESRYTATCTCCQDQFDTIIDDIHLCPACSEVGDICPIRSCRNPLDIDPWIPASTQKFAVGKAPKKTKSRRRRVLKTAPSENGATPSFSEANTPPKAQKEELPQVPPPPVEPEWIQSKREGGLAYQHKDYRGAIDHYSAGLLSLANEPRFDYAVCEHAKMLANRAAAWMMLKKIREALQDAEAAMVLDPTYIRAHLRCARCHLLLGDYKQSRSIFVGLYEILKQENHTGIYLSQTNDGIKDGQSFLSAVNEAKWCMTVSDHTNALRHTTTALVYAPYSRELHLQKMKLFLALKQYTTAISHMKAELKVHYSIVAMGIDIGLLYAQSYHYLDETDNAENVLEELEIAAPTSRDVLRVKQLWQDMKQAKAMGNECFGYGNYERAVLFYSAGLGLDAQHDAYNAVLYCNRAAALMHMDKHIEALADCKDALKRNPNYHRALLRQARCNVALKQYDKAIADFDAYIAVVESTVSKKELHGIKVEREGAMRLSSAEKAKAKQNNHRSRHQRYSSDWEDYYFRSTYNNNSRCRKKVVPTHPKTHYEILQVPSNASVEEIKKSYRKLALKHHPDKAKDLNDASLFKDMTAAYAVLSDPPAKAKYDRQLRYGFDY</sequence>
<feature type="compositionally biased region" description="Basic residues" evidence="1">
    <location>
        <begin position="57"/>
        <end position="68"/>
    </location>
</feature>
<dbReference type="Proteomes" id="UP000243217">
    <property type="component" value="Unassembled WGS sequence"/>
</dbReference>
<feature type="compositionally biased region" description="Basic and acidic residues" evidence="1">
    <location>
        <begin position="172"/>
        <end position="191"/>
    </location>
</feature>
<reference evidence="3 4" key="1">
    <citation type="journal article" date="2014" name="Genome Biol. Evol.">
        <title>The secreted proteins of Achlya hypogyna and Thraustotheca clavata identify the ancestral oomycete secretome and reveal gene acquisitions by horizontal gene transfer.</title>
        <authorList>
            <person name="Misner I."/>
            <person name="Blouin N."/>
            <person name="Leonard G."/>
            <person name="Richards T.A."/>
            <person name="Lane C.E."/>
        </authorList>
    </citation>
    <scope>NUCLEOTIDE SEQUENCE [LARGE SCALE GENOMIC DNA]</scope>
    <source>
        <strain evidence="3 4">ATCC 34112</strain>
    </source>
</reference>
<organism evidence="3 4">
    <name type="scientific">Thraustotheca clavata</name>
    <dbReference type="NCBI Taxonomy" id="74557"/>
    <lineage>
        <taxon>Eukaryota</taxon>
        <taxon>Sar</taxon>
        <taxon>Stramenopiles</taxon>
        <taxon>Oomycota</taxon>
        <taxon>Saprolegniomycetes</taxon>
        <taxon>Saprolegniales</taxon>
        <taxon>Achlyaceae</taxon>
        <taxon>Thraustotheca</taxon>
    </lineage>
</organism>
<dbReference type="PANTHER" id="PTHR44200">
    <property type="entry name" value="DNAJ HOMOLOG SUBFAMILY C MEMBER 7"/>
    <property type="match status" value="1"/>
</dbReference>
<dbReference type="PROSITE" id="PS50076">
    <property type="entry name" value="DNAJ_2"/>
    <property type="match status" value="1"/>
</dbReference>
<dbReference type="AlphaFoldDB" id="A0A1V9ZPF2"/>